<evidence type="ECO:0000313" key="2">
    <source>
        <dbReference type="Proteomes" id="UP000314986"/>
    </source>
</evidence>
<dbReference type="Proteomes" id="UP000314986">
    <property type="component" value="Unassembled WGS sequence"/>
</dbReference>
<reference evidence="2" key="1">
    <citation type="journal article" date="2006" name="Science">
        <title>Ancient noncoding elements conserved in the human genome.</title>
        <authorList>
            <person name="Venkatesh B."/>
            <person name="Kirkness E.F."/>
            <person name="Loh Y.H."/>
            <person name="Halpern A.L."/>
            <person name="Lee A.P."/>
            <person name="Johnson J."/>
            <person name="Dandona N."/>
            <person name="Viswanathan L.D."/>
            <person name="Tay A."/>
            <person name="Venter J.C."/>
            <person name="Strausberg R.L."/>
            <person name="Brenner S."/>
        </authorList>
    </citation>
    <scope>NUCLEOTIDE SEQUENCE [LARGE SCALE GENOMIC DNA]</scope>
</reference>
<dbReference type="GO" id="GO:0007127">
    <property type="term" value="P:meiosis I"/>
    <property type="evidence" value="ECO:0007669"/>
    <property type="project" value="TreeGrafter"/>
</dbReference>
<dbReference type="GeneTree" id="ENSGT00390000002077"/>
<dbReference type="InterPro" id="IPR052133">
    <property type="entry name" value="Immune_Signaling-Apoptosis_Reg"/>
</dbReference>
<name>A0A4W3HR18_CALMI</name>
<dbReference type="STRING" id="7868.ENSCMIP00000011669"/>
<reference evidence="1" key="4">
    <citation type="submission" date="2025-08" db="UniProtKB">
        <authorList>
            <consortium name="Ensembl"/>
        </authorList>
    </citation>
    <scope>IDENTIFICATION</scope>
</reference>
<protein>
    <submittedName>
        <fullName evidence="1">Uncharacterized protein</fullName>
    </submittedName>
</protein>
<keyword evidence="2" id="KW-1185">Reference proteome</keyword>
<dbReference type="AlphaFoldDB" id="A0A4W3HR18"/>
<accession>A0A4W3HR18</accession>
<dbReference type="InParanoid" id="A0A4W3HR18"/>
<evidence type="ECO:0000313" key="1">
    <source>
        <dbReference type="Ensembl" id="ENSCMIP00000011669.1"/>
    </source>
</evidence>
<organism evidence="1 2">
    <name type="scientific">Callorhinchus milii</name>
    <name type="common">Ghost shark</name>
    <dbReference type="NCBI Taxonomy" id="7868"/>
    <lineage>
        <taxon>Eukaryota</taxon>
        <taxon>Metazoa</taxon>
        <taxon>Chordata</taxon>
        <taxon>Craniata</taxon>
        <taxon>Vertebrata</taxon>
        <taxon>Chondrichthyes</taxon>
        <taxon>Holocephali</taxon>
        <taxon>Chimaeriformes</taxon>
        <taxon>Callorhinchidae</taxon>
        <taxon>Callorhinchus</taxon>
    </lineage>
</organism>
<reference evidence="2" key="3">
    <citation type="journal article" date="2014" name="Nature">
        <title>Elephant shark genome provides unique insights into gnathostome evolution.</title>
        <authorList>
            <consortium name="International Elephant Shark Genome Sequencing Consortium"/>
            <person name="Venkatesh B."/>
            <person name="Lee A.P."/>
            <person name="Ravi V."/>
            <person name="Maurya A.K."/>
            <person name="Lian M.M."/>
            <person name="Swann J.B."/>
            <person name="Ohta Y."/>
            <person name="Flajnik M.F."/>
            <person name="Sutoh Y."/>
            <person name="Kasahara M."/>
            <person name="Hoon S."/>
            <person name="Gangu V."/>
            <person name="Roy S.W."/>
            <person name="Irimia M."/>
            <person name="Korzh V."/>
            <person name="Kondrychyn I."/>
            <person name="Lim Z.W."/>
            <person name="Tay B.H."/>
            <person name="Tohari S."/>
            <person name="Kong K.W."/>
            <person name="Ho S."/>
            <person name="Lorente-Galdos B."/>
            <person name="Quilez J."/>
            <person name="Marques-Bonet T."/>
            <person name="Raney B.J."/>
            <person name="Ingham P.W."/>
            <person name="Tay A."/>
            <person name="Hillier L.W."/>
            <person name="Minx P."/>
            <person name="Boehm T."/>
            <person name="Wilson R.K."/>
            <person name="Brenner S."/>
            <person name="Warren W.C."/>
        </authorList>
    </citation>
    <scope>NUCLEOTIDE SEQUENCE [LARGE SCALE GENOMIC DNA]</scope>
</reference>
<reference evidence="1" key="5">
    <citation type="submission" date="2025-09" db="UniProtKB">
        <authorList>
            <consortium name="Ensembl"/>
        </authorList>
    </citation>
    <scope>IDENTIFICATION</scope>
</reference>
<reference evidence="2" key="2">
    <citation type="journal article" date="2007" name="PLoS Biol.">
        <title>Survey sequencing and comparative analysis of the elephant shark (Callorhinchus milii) genome.</title>
        <authorList>
            <person name="Venkatesh B."/>
            <person name="Kirkness E.F."/>
            <person name="Loh Y.H."/>
            <person name="Halpern A.L."/>
            <person name="Lee A.P."/>
            <person name="Johnson J."/>
            <person name="Dandona N."/>
            <person name="Viswanathan L.D."/>
            <person name="Tay A."/>
            <person name="Venter J.C."/>
            <person name="Strausberg R.L."/>
            <person name="Brenner S."/>
        </authorList>
    </citation>
    <scope>NUCLEOTIDE SEQUENCE [LARGE SCALE GENOMIC DNA]</scope>
</reference>
<sequence length="189" mass="20942">MEDSGVVSGNVVCERLHSRHDGRWVLRLGEDAGPGQTGAGQQRRQLCVACVIEILEQTAVSVVRKKHALSCFCDVLTRFPSAVLELLAIDTRVCTHFIVTLLGTLQSVEDHITLDLVIEVLVSLVVELKSEQFVCCVFEECQNQLSQKNSMRRSLPVFTLLGKLLFSIPVLATKMIQEYGESGKIDKSK</sequence>
<dbReference type="Ensembl" id="ENSCMIT00000011954.1">
    <property type="protein sequence ID" value="ENSCMIP00000011669.1"/>
    <property type="gene ID" value="ENSCMIG00000006051.1"/>
</dbReference>
<dbReference type="PANTHER" id="PTHR12044">
    <property type="entry name" value="BCL2 INTERACTING MEDIATOR OF CELL DEATH"/>
    <property type="match status" value="1"/>
</dbReference>
<proteinExistence type="predicted"/>
<dbReference type="PANTHER" id="PTHR12044:SF14">
    <property type="entry name" value="MEIOTIC DOUBLE-STRANDED BREAK FORMATION PROTEIN 1"/>
    <property type="match status" value="1"/>
</dbReference>